<comment type="caution">
    <text evidence="2">The sequence shown here is derived from an EMBL/GenBank/DDBJ whole genome shotgun (WGS) entry which is preliminary data.</text>
</comment>
<dbReference type="RefSeq" id="WP_269125440.1">
    <property type="nucleotide sequence ID" value="NZ_JAPUBN010000016.1"/>
</dbReference>
<sequence>MFLIDLVIGLFILFVCLSITSVAGYLYLKRRQDNHNDEVDAGKAGSETLALADNLILETFKLEWLSIVESQKLVCVELIEQRTKEKKDSDFTLLLCWKTFLDIEYETIEQGVPYTDIESYLDVFQTLVNKVDKALEIESLQKNLQEQKKYWPKRKKPI</sequence>
<reference evidence="2" key="1">
    <citation type="submission" date="2022-12" db="EMBL/GenBank/DDBJ databases">
        <title>Marinomonas 15G1-11 sp. nov, isolated from marine algae.</title>
        <authorList>
            <person name="Butt M."/>
            <person name="Choi D.G."/>
            <person name="Kim J.M."/>
            <person name="Lee J.K."/>
            <person name="Baek J.H."/>
            <person name="Jeon C.O."/>
        </authorList>
    </citation>
    <scope>NUCLEOTIDE SEQUENCE</scope>
    <source>
        <strain evidence="2">15G1-11</strain>
    </source>
</reference>
<proteinExistence type="predicted"/>
<keyword evidence="1" id="KW-1133">Transmembrane helix</keyword>
<protein>
    <recommendedName>
        <fullName evidence="4">DUF4760 domain-containing protein</fullName>
    </recommendedName>
</protein>
<gene>
    <name evidence="2" type="ORF">O1D97_10600</name>
</gene>
<name>A0ABT4JUU5_9GAMM</name>
<keyword evidence="1" id="KW-0812">Transmembrane</keyword>
<keyword evidence="1" id="KW-0472">Membrane</keyword>
<feature type="transmembrane region" description="Helical" evidence="1">
    <location>
        <begin position="6"/>
        <end position="28"/>
    </location>
</feature>
<organism evidence="2 3">
    <name type="scientific">Marinomonas phaeophyticola</name>
    <dbReference type="NCBI Taxonomy" id="3004091"/>
    <lineage>
        <taxon>Bacteria</taxon>
        <taxon>Pseudomonadati</taxon>
        <taxon>Pseudomonadota</taxon>
        <taxon>Gammaproteobacteria</taxon>
        <taxon>Oceanospirillales</taxon>
        <taxon>Oceanospirillaceae</taxon>
        <taxon>Marinomonas</taxon>
    </lineage>
</organism>
<keyword evidence="3" id="KW-1185">Reference proteome</keyword>
<evidence type="ECO:0008006" key="4">
    <source>
        <dbReference type="Google" id="ProtNLM"/>
    </source>
</evidence>
<evidence type="ECO:0000313" key="3">
    <source>
        <dbReference type="Proteomes" id="UP001149719"/>
    </source>
</evidence>
<accession>A0ABT4JUU5</accession>
<evidence type="ECO:0000313" key="2">
    <source>
        <dbReference type="EMBL" id="MCZ2722083.1"/>
    </source>
</evidence>
<dbReference type="EMBL" id="JAPUBN010000016">
    <property type="protein sequence ID" value="MCZ2722083.1"/>
    <property type="molecule type" value="Genomic_DNA"/>
</dbReference>
<evidence type="ECO:0000256" key="1">
    <source>
        <dbReference type="SAM" id="Phobius"/>
    </source>
</evidence>
<dbReference type="Proteomes" id="UP001149719">
    <property type="component" value="Unassembled WGS sequence"/>
</dbReference>